<sequence length="154" mass="17061">MRRNASQTSSNQAREAPTSAPTSAPAPSLAEPAPPTLTLACPRAHQIPWASFERDALHAYRREHSLPSSTSYASTYHQYILSEKAGIGLYSPTMVRKRQARRQNKDHLALAVRKHFNGVGIQENDVIVDFICKIRHSKSVKLIGPSRSEALFAD</sequence>
<proteinExistence type="predicted"/>
<dbReference type="Proteomes" id="UP001148737">
    <property type="component" value="Unassembled WGS sequence"/>
</dbReference>
<name>A0ACC1QEV2_9HYPO</name>
<dbReference type="EMBL" id="JANAKD010002230">
    <property type="protein sequence ID" value="KAJ3474259.1"/>
    <property type="molecule type" value="Genomic_DNA"/>
</dbReference>
<gene>
    <name evidence="1" type="ORF">NLG97_g9924</name>
</gene>
<comment type="caution">
    <text evidence="1">The sequence shown here is derived from an EMBL/GenBank/DDBJ whole genome shotgun (WGS) entry which is preliminary data.</text>
</comment>
<evidence type="ECO:0000313" key="1">
    <source>
        <dbReference type="EMBL" id="KAJ3474259.1"/>
    </source>
</evidence>
<evidence type="ECO:0000313" key="2">
    <source>
        <dbReference type="Proteomes" id="UP001148737"/>
    </source>
</evidence>
<protein>
    <submittedName>
        <fullName evidence="1">Uncharacterized protein</fullName>
    </submittedName>
</protein>
<reference evidence="1" key="1">
    <citation type="submission" date="2022-07" db="EMBL/GenBank/DDBJ databases">
        <title>Genome Sequence of Lecanicillium saksenae.</title>
        <authorList>
            <person name="Buettner E."/>
        </authorList>
    </citation>
    <scope>NUCLEOTIDE SEQUENCE</scope>
    <source>
        <strain evidence="1">VT-O1</strain>
    </source>
</reference>
<accession>A0ACC1QEV2</accession>
<organism evidence="1 2">
    <name type="scientific">Lecanicillium saksenae</name>
    <dbReference type="NCBI Taxonomy" id="468837"/>
    <lineage>
        <taxon>Eukaryota</taxon>
        <taxon>Fungi</taxon>
        <taxon>Dikarya</taxon>
        <taxon>Ascomycota</taxon>
        <taxon>Pezizomycotina</taxon>
        <taxon>Sordariomycetes</taxon>
        <taxon>Hypocreomycetidae</taxon>
        <taxon>Hypocreales</taxon>
        <taxon>Cordycipitaceae</taxon>
        <taxon>Lecanicillium</taxon>
    </lineage>
</organism>
<keyword evidence="2" id="KW-1185">Reference proteome</keyword>